<feature type="coiled-coil region" evidence="1">
    <location>
        <begin position="372"/>
        <end position="405"/>
    </location>
</feature>
<gene>
    <name evidence="3" type="ORF">GPZ80_29430</name>
</gene>
<dbReference type="EMBL" id="JABVED010000027">
    <property type="protein sequence ID" value="MBC6451289.1"/>
    <property type="molecule type" value="Genomic_DNA"/>
</dbReference>
<dbReference type="Proteomes" id="UP000734823">
    <property type="component" value="Unassembled WGS sequence"/>
</dbReference>
<protein>
    <recommendedName>
        <fullName evidence="5">PE-PGRS family protein</fullName>
    </recommendedName>
</protein>
<organism evidence="3 4">
    <name type="scientific">Actinokineospora xionganensis</name>
    <dbReference type="NCBI Taxonomy" id="2684470"/>
    <lineage>
        <taxon>Bacteria</taxon>
        <taxon>Bacillati</taxon>
        <taxon>Actinomycetota</taxon>
        <taxon>Actinomycetes</taxon>
        <taxon>Pseudonocardiales</taxon>
        <taxon>Pseudonocardiaceae</taxon>
        <taxon>Actinokineospora</taxon>
    </lineage>
</organism>
<evidence type="ECO:0000313" key="3">
    <source>
        <dbReference type="EMBL" id="MBC6451289.1"/>
    </source>
</evidence>
<evidence type="ECO:0008006" key="5">
    <source>
        <dbReference type="Google" id="ProtNLM"/>
    </source>
</evidence>
<evidence type="ECO:0000313" key="4">
    <source>
        <dbReference type="Proteomes" id="UP000734823"/>
    </source>
</evidence>
<sequence>MTMAVRKAPLTPSQFAILKWVGEGCVEGVYEGWAHRVGARALHNHGLILVKGHGPSWVASITKDGAYYLEHGNYLPRDRPDRDVPDTPDRERRPEIAPAATKRSRVNPSARSAAAPSQRSSAQKQGPVDQFMLSLQEADDHRILVPTSEGARYRQLVGFAKRFERIPEGMRLSFDYVRQEVGYMLAITLERLPEWQIGTLIPSRVSTRAQDTSDVVQTIMDSETFSVHGDPRNRALRLLEALVVGARESGMTVSAKAGRQAQRSGYGGGRSTDDEIRFMIDRDEFQLRFTQATLQRPHVPTERELARARRGYMFPDFDDVPDEKLGIVLEGAGGRFWADSWKDADGHRLEDDLAQILEEIRLRHGHLAERRVVESERQRQAQQERAEQEKRLAAARERAAVAHREHLIDEEARDQARRWIEANQMRAYAEEVRRHASSLAADDHARALQWAERITTVANATDPFPDHAVYPHVVAEAATGVHRS</sequence>
<reference evidence="3 4" key="1">
    <citation type="submission" date="2020-06" db="EMBL/GenBank/DDBJ databases">
        <title>Actinokineospora xiongansis sp. nov., isolated from soil of Baiyangdian.</title>
        <authorList>
            <person name="Zhang X."/>
        </authorList>
    </citation>
    <scope>NUCLEOTIDE SEQUENCE [LARGE SCALE GENOMIC DNA]</scope>
    <source>
        <strain evidence="3 4">HBU206404</strain>
    </source>
</reference>
<dbReference type="RefSeq" id="WP_187224368.1">
    <property type="nucleotide sequence ID" value="NZ_JABVED010000027.1"/>
</dbReference>
<accession>A0ABR7LEZ3</accession>
<keyword evidence="1" id="KW-0175">Coiled coil</keyword>
<feature type="compositionally biased region" description="Low complexity" evidence="2">
    <location>
        <begin position="108"/>
        <end position="123"/>
    </location>
</feature>
<proteinExistence type="predicted"/>
<keyword evidence="4" id="KW-1185">Reference proteome</keyword>
<evidence type="ECO:0000256" key="1">
    <source>
        <dbReference type="SAM" id="Coils"/>
    </source>
</evidence>
<evidence type="ECO:0000256" key="2">
    <source>
        <dbReference type="SAM" id="MobiDB-lite"/>
    </source>
</evidence>
<feature type="region of interest" description="Disordered" evidence="2">
    <location>
        <begin position="72"/>
        <end position="127"/>
    </location>
</feature>
<name>A0ABR7LEZ3_9PSEU</name>
<comment type="caution">
    <text evidence="3">The sequence shown here is derived from an EMBL/GenBank/DDBJ whole genome shotgun (WGS) entry which is preliminary data.</text>
</comment>
<feature type="compositionally biased region" description="Basic and acidic residues" evidence="2">
    <location>
        <begin position="76"/>
        <end position="95"/>
    </location>
</feature>